<feature type="non-terminal residue" evidence="2">
    <location>
        <position position="30"/>
    </location>
</feature>
<reference evidence="2" key="1">
    <citation type="submission" date="2021-02" db="EMBL/GenBank/DDBJ databases">
        <authorList>
            <person name="Nowell W R."/>
        </authorList>
    </citation>
    <scope>NUCLEOTIDE SEQUENCE</scope>
</reference>
<keyword evidence="1" id="KW-0732">Signal</keyword>
<protein>
    <submittedName>
        <fullName evidence="2">Uncharacterized protein</fullName>
    </submittedName>
</protein>
<accession>A0A819F9N7</accession>
<evidence type="ECO:0000256" key="1">
    <source>
        <dbReference type="SAM" id="SignalP"/>
    </source>
</evidence>
<feature type="signal peptide" evidence="1">
    <location>
        <begin position="1"/>
        <end position="15"/>
    </location>
</feature>
<evidence type="ECO:0000313" key="2">
    <source>
        <dbReference type="EMBL" id="CAF3862016.1"/>
    </source>
</evidence>
<name>A0A819F9N7_9BILA</name>
<sequence length="30" mass="3141">MHIIFHLCLIVTLLATSIDCQGARGGGSRG</sequence>
<comment type="caution">
    <text evidence="2">The sequence shown here is derived from an EMBL/GenBank/DDBJ whole genome shotgun (WGS) entry which is preliminary data.</text>
</comment>
<evidence type="ECO:0000313" key="3">
    <source>
        <dbReference type="Proteomes" id="UP000663844"/>
    </source>
</evidence>
<dbReference type="Proteomes" id="UP000663844">
    <property type="component" value="Unassembled WGS sequence"/>
</dbReference>
<organism evidence="2 3">
    <name type="scientific">Adineta steineri</name>
    <dbReference type="NCBI Taxonomy" id="433720"/>
    <lineage>
        <taxon>Eukaryota</taxon>
        <taxon>Metazoa</taxon>
        <taxon>Spiralia</taxon>
        <taxon>Gnathifera</taxon>
        <taxon>Rotifera</taxon>
        <taxon>Eurotatoria</taxon>
        <taxon>Bdelloidea</taxon>
        <taxon>Adinetida</taxon>
        <taxon>Adinetidae</taxon>
        <taxon>Adineta</taxon>
    </lineage>
</organism>
<proteinExistence type="predicted"/>
<feature type="chain" id="PRO_5032969327" evidence="1">
    <location>
        <begin position="16"/>
        <end position="30"/>
    </location>
</feature>
<dbReference type="AlphaFoldDB" id="A0A819F9N7"/>
<dbReference type="EMBL" id="CAJOAZ010001826">
    <property type="protein sequence ID" value="CAF3862016.1"/>
    <property type="molecule type" value="Genomic_DNA"/>
</dbReference>
<gene>
    <name evidence="2" type="ORF">OXD698_LOCUS21869</name>
</gene>